<dbReference type="InterPro" id="IPR022998">
    <property type="entry name" value="ThiamineP_synth_TenI"/>
</dbReference>
<name>A0A346B006_9FIRM</name>
<dbReference type="GO" id="GO:0004789">
    <property type="term" value="F:thiamine-phosphate diphosphorylase activity"/>
    <property type="evidence" value="ECO:0007669"/>
    <property type="project" value="TreeGrafter"/>
</dbReference>
<keyword evidence="2" id="KW-0784">Thiamine biosynthesis</keyword>
<organism evidence="4 5">
    <name type="scientific">Megasphaera stantonii</name>
    <dbReference type="NCBI Taxonomy" id="2144175"/>
    <lineage>
        <taxon>Bacteria</taxon>
        <taxon>Bacillati</taxon>
        <taxon>Bacillota</taxon>
        <taxon>Negativicutes</taxon>
        <taxon>Veillonellales</taxon>
        <taxon>Veillonellaceae</taxon>
        <taxon>Megasphaera</taxon>
    </lineage>
</organism>
<dbReference type="Proteomes" id="UP000254337">
    <property type="component" value="Chromosome"/>
</dbReference>
<evidence type="ECO:0000313" key="4">
    <source>
        <dbReference type="EMBL" id="AXL21449.1"/>
    </source>
</evidence>
<dbReference type="InterPro" id="IPR036206">
    <property type="entry name" value="ThiamineP_synth_sf"/>
</dbReference>
<protein>
    <submittedName>
        <fullName evidence="4">Thiamine phosphate synthase</fullName>
    </submittedName>
</protein>
<dbReference type="CDD" id="cd00564">
    <property type="entry name" value="TMP_TenI"/>
    <property type="match status" value="1"/>
</dbReference>
<dbReference type="SUPFAM" id="SSF51391">
    <property type="entry name" value="Thiamin phosphate synthase"/>
    <property type="match status" value="1"/>
</dbReference>
<keyword evidence="5" id="KW-1185">Reference proteome</keyword>
<dbReference type="Pfam" id="PF02581">
    <property type="entry name" value="TMP-TENI"/>
    <property type="match status" value="1"/>
</dbReference>
<gene>
    <name evidence="4" type="ORF">DKB62_07665</name>
</gene>
<dbReference type="Gene3D" id="3.20.20.70">
    <property type="entry name" value="Aldolase class I"/>
    <property type="match status" value="1"/>
</dbReference>
<feature type="domain" description="Thiamine phosphate synthase/TenI" evidence="3">
    <location>
        <begin position="5"/>
        <end position="181"/>
    </location>
</feature>
<reference evidence="4 5" key="1">
    <citation type="submission" date="2018-05" db="EMBL/GenBank/DDBJ databases">
        <title>Complete genome sequence of Megasphaera sp. AJH120T, isolated from the ceca of a chicken.</title>
        <authorList>
            <person name="Maki J."/>
            <person name="Looft T."/>
        </authorList>
    </citation>
    <scope>NUCLEOTIDE SEQUENCE [LARGE SCALE GENOMIC DNA]</scope>
    <source>
        <strain evidence="4 5">AJH120</strain>
    </source>
</reference>
<dbReference type="GO" id="GO:0009228">
    <property type="term" value="P:thiamine biosynthetic process"/>
    <property type="evidence" value="ECO:0007669"/>
    <property type="project" value="UniProtKB-KW"/>
</dbReference>
<evidence type="ECO:0000256" key="2">
    <source>
        <dbReference type="ARBA" id="ARBA00022977"/>
    </source>
</evidence>
<dbReference type="RefSeq" id="WP_087477246.1">
    <property type="nucleotide sequence ID" value="NZ_CAUWMV010000012.1"/>
</dbReference>
<dbReference type="InterPro" id="IPR013785">
    <property type="entry name" value="Aldolase_TIM"/>
</dbReference>
<evidence type="ECO:0000313" key="5">
    <source>
        <dbReference type="Proteomes" id="UP000254337"/>
    </source>
</evidence>
<sequence length="198" mass="22007">MLKVVAITNRELATTNYWDQLEQIAASDVDTIVLREKTLSEDEYVEYAKKALRLCNMHDKTCILHHFGKAAIRLHVPRFQCSLEYLETHSSLLYYMTTLGVSVHTPEEAARAEKLGATYIMASHVFPTDCKKTMPPIGTQTVQAICDAVSIPVYALGGINLQTVKELGTTPVAGVALMSGLMVCHDVPAYVRELKQQH</sequence>
<evidence type="ECO:0000256" key="1">
    <source>
        <dbReference type="ARBA" id="ARBA00004948"/>
    </source>
</evidence>
<dbReference type="EMBL" id="CP029462">
    <property type="protein sequence ID" value="AXL21449.1"/>
    <property type="molecule type" value="Genomic_DNA"/>
</dbReference>
<dbReference type="AlphaFoldDB" id="A0A346B006"/>
<proteinExistence type="predicted"/>
<evidence type="ECO:0000259" key="3">
    <source>
        <dbReference type="Pfam" id="PF02581"/>
    </source>
</evidence>
<dbReference type="OrthoDB" id="9815348at2"/>
<accession>A0A346B006</accession>
<dbReference type="PANTHER" id="PTHR20857:SF15">
    <property type="entry name" value="THIAMINE-PHOSPHATE SYNTHASE"/>
    <property type="match status" value="1"/>
</dbReference>
<dbReference type="GO" id="GO:0005737">
    <property type="term" value="C:cytoplasm"/>
    <property type="evidence" value="ECO:0007669"/>
    <property type="project" value="TreeGrafter"/>
</dbReference>
<dbReference type="KEGG" id="meg:DKB62_07665"/>
<dbReference type="PANTHER" id="PTHR20857">
    <property type="entry name" value="THIAMINE-PHOSPHATE PYROPHOSPHORYLASE"/>
    <property type="match status" value="1"/>
</dbReference>
<comment type="pathway">
    <text evidence="1">Cofactor biosynthesis; thiamine diphosphate biosynthesis.</text>
</comment>